<comment type="caution">
    <text evidence="1">The sequence shown here is derived from an EMBL/GenBank/DDBJ whole genome shotgun (WGS) entry which is preliminary data.</text>
</comment>
<accession>A0AAP0K426</accession>
<protein>
    <submittedName>
        <fullName evidence="1">Uncharacterized protein</fullName>
    </submittedName>
</protein>
<dbReference type="AlphaFoldDB" id="A0AAP0K426"/>
<proteinExistence type="predicted"/>
<reference evidence="1 2" key="1">
    <citation type="submission" date="2024-01" db="EMBL/GenBank/DDBJ databases">
        <title>Genome assemblies of Stephania.</title>
        <authorList>
            <person name="Yang L."/>
        </authorList>
    </citation>
    <scope>NUCLEOTIDE SEQUENCE [LARGE SCALE GENOMIC DNA]</scope>
    <source>
        <strain evidence="1">QJT</strain>
        <tissue evidence="1">Leaf</tissue>
    </source>
</reference>
<dbReference type="Proteomes" id="UP001417504">
    <property type="component" value="Unassembled WGS sequence"/>
</dbReference>
<gene>
    <name evidence="1" type="ORF">Sjap_004747</name>
</gene>
<name>A0AAP0K426_9MAGN</name>
<dbReference type="PANTHER" id="PTHR33115:SF50">
    <property type="entry name" value="ARM REPEAT SUPERFAMILY PROTEIN"/>
    <property type="match status" value="1"/>
</dbReference>
<dbReference type="Gene3D" id="1.25.10.10">
    <property type="entry name" value="Leucine-rich Repeat Variant"/>
    <property type="match status" value="1"/>
</dbReference>
<dbReference type="EMBL" id="JBBNAE010000002">
    <property type="protein sequence ID" value="KAK9144844.1"/>
    <property type="molecule type" value="Genomic_DNA"/>
</dbReference>
<sequence>MLNWKDHEEEEIKLSAAEILSKLTEKKQTSLRIVAISGSMESISSLLHITNHPSRVAPEEVSEKEIMYDQGNYKYSALNHLGLLIMKKLAEHHDICGKIGKTRGLLPRIVDFTDPREKLRINETMTESHVLVVKRSLELLKNLVRTAGSAGALLRRRISTNVFTISNIREILCFEGKHVKLQMLGIHILTSLGLEDDAKESIGSIGGIL</sequence>
<keyword evidence="2" id="KW-1185">Reference proteome</keyword>
<evidence type="ECO:0000313" key="2">
    <source>
        <dbReference type="Proteomes" id="UP001417504"/>
    </source>
</evidence>
<dbReference type="InterPro" id="IPR016024">
    <property type="entry name" value="ARM-type_fold"/>
</dbReference>
<dbReference type="InterPro" id="IPR011989">
    <property type="entry name" value="ARM-like"/>
</dbReference>
<dbReference type="PANTHER" id="PTHR33115">
    <property type="entry name" value="ARM REPEAT SUPERFAMILY PROTEIN"/>
    <property type="match status" value="1"/>
</dbReference>
<organism evidence="1 2">
    <name type="scientific">Stephania japonica</name>
    <dbReference type="NCBI Taxonomy" id="461633"/>
    <lineage>
        <taxon>Eukaryota</taxon>
        <taxon>Viridiplantae</taxon>
        <taxon>Streptophyta</taxon>
        <taxon>Embryophyta</taxon>
        <taxon>Tracheophyta</taxon>
        <taxon>Spermatophyta</taxon>
        <taxon>Magnoliopsida</taxon>
        <taxon>Ranunculales</taxon>
        <taxon>Menispermaceae</taxon>
        <taxon>Menispermoideae</taxon>
        <taxon>Cissampelideae</taxon>
        <taxon>Stephania</taxon>
    </lineage>
</organism>
<dbReference type="SUPFAM" id="SSF48371">
    <property type="entry name" value="ARM repeat"/>
    <property type="match status" value="1"/>
</dbReference>
<evidence type="ECO:0000313" key="1">
    <source>
        <dbReference type="EMBL" id="KAK9144844.1"/>
    </source>
</evidence>